<sequence>MSNPWNHGFTLVELMVTVAIIGILGSLALPSYRDVMAREQLTAAANELVSSYKFARSEAIKRSTLITLTATEAGLWVIKDSDDNELKIFTPPTHGIDVTGLTSISISATGNTAKTSISLTNSQGENMNLCILPSGQSQLQSEDCA</sequence>
<organism evidence="13 14">
    <name type="scientific">Shewanella septentrionalis</name>
    <dbReference type="NCBI Taxonomy" id="2952223"/>
    <lineage>
        <taxon>Bacteria</taxon>
        <taxon>Pseudomonadati</taxon>
        <taxon>Pseudomonadota</taxon>
        <taxon>Gammaproteobacteria</taxon>
        <taxon>Alteromonadales</taxon>
        <taxon>Shewanellaceae</taxon>
        <taxon>Shewanella</taxon>
    </lineage>
</organism>
<gene>
    <name evidence="13" type="ORF">NE536_17295</name>
</gene>
<evidence type="ECO:0000256" key="11">
    <source>
        <dbReference type="SAM" id="Phobius"/>
    </source>
</evidence>
<dbReference type="InterPro" id="IPR045584">
    <property type="entry name" value="Pilin-like"/>
</dbReference>
<dbReference type="AlphaFoldDB" id="A0A9X3B2P0"/>
<evidence type="ECO:0000256" key="1">
    <source>
        <dbReference type="ARBA" id="ARBA00004377"/>
    </source>
</evidence>
<dbReference type="Proteomes" id="UP001155604">
    <property type="component" value="Unassembled WGS sequence"/>
</dbReference>
<dbReference type="Gene3D" id="3.30.700.10">
    <property type="entry name" value="Glycoprotein, Type 4 Pilin"/>
    <property type="match status" value="1"/>
</dbReference>
<accession>A0A9X3B2P0</accession>
<dbReference type="Pfam" id="PF07963">
    <property type="entry name" value="N_methyl"/>
    <property type="match status" value="1"/>
</dbReference>
<evidence type="ECO:0000256" key="8">
    <source>
        <dbReference type="ARBA" id="ARBA00023136"/>
    </source>
</evidence>
<dbReference type="EMBL" id="JAMTCC010000033">
    <property type="protein sequence ID" value="MCT7947118.1"/>
    <property type="molecule type" value="Genomic_DNA"/>
</dbReference>
<feature type="transmembrane region" description="Helical" evidence="11">
    <location>
        <begin position="6"/>
        <end position="29"/>
    </location>
</feature>
<reference evidence="13" key="1">
    <citation type="journal article" date="2023" name="Int. J. Syst. Evol. Microbiol.">
        <title>&lt;i&gt;Shewanella septentrionalis&lt;/i&gt; sp. nov. and &lt;i&gt;Shewanella holmiensis&lt;/i&gt; sp. nov., isolated from Baltic Sea water and sediments.</title>
        <authorList>
            <person name="Martin-Rodriguez A.J."/>
            <person name="Thorell K."/>
            <person name="Joffre E."/>
            <person name="Jensie-Markopoulos S."/>
            <person name="Moore E.R.B."/>
            <person name="Sjoling A."/>
        </authorList>
    </citation>
    <scope>NUCLEOTIDE SEQUENCE</scope>
    <source>
        <strain evidence="13">SP1W3</strain>
    </source>
</reference>
<evidence type="ECO:0000256" key="10">
    <source>
        <dbReference type="ARBA" id="ARBA00030775"/>
    </source>
</evidence>
<evidence type="ECO:0000256" key="4">
    <source>
        <dbReference type="ARBA" id="ARBA00022481"/>
    </source>
</evidence>
<evidence type="ECO:0000313" key="14">
    <source>
        <dbReference type="Proteomes" id="UP001155604"/>
    </source>
</evidence>
<dbReference type="SUPFAM" id="SSF54523">
    <property type="entry name" value="Pili subunits"/>
    <property type="match status" value="1"/>
</dbReference>
<dbReference type="InterPro" id="IPR022346">
    <property type="entry name" value="T2SS_GspH"/>
</dbReference>
<keyword evidence="14" id="KW-1185">Reference proteome</keyword>
<evidence type="ECO:0000256" key="9">
    <source>
        <dbReference type="ARBA" id="ARBA00025772"/>
    </source>
</evidence>
<dbReference type="RefSeq" id="WP_261273456.1">
    <property type="nucleotide sequence ID" value="NZ_JAMTCC010000033.1"/>
</dbReference>
<evidence type="ECO:0000256" key="6">
    <source>
        <dbReference type="ARBA" id="ARBA00022692"/>
    </source>
</evidence>
<proteinExistence type="inferred from homology"/>
<keyword evidence="6 11" id="KW-0812">Transmembrane</keyword>
<dbReference type="NCBIfam" id="TIGR02532">
    <property type="entry name" value="IV_pilin_GFxxxE"/>
    <property type="match status" value="1"/>
</dbReference>
<dbReference type="GO" id="GO:0005886">
    <property type="term" value="C:plasma membrane"/>
    <property type="evidence" value="ECO:0007669"/>
    <property type="project" value="UniProtKB-SubCell"/>
</dbReference>
<dbReference type="InterPro" id="IPR012902">
    <property type="entry name" value="N_methyl_site"/>
</dbReference>
<evidence type="ECO:0000256" key="5">
    <source>
        <dbReference type="ARBA" id="ARBA00022519"/>
    </source>
</evidence>
<protein>
    <recommendedName>
        <fullName evidence="2">Type II secretion system protein H</fullName>
    </recommendedName>
    <alternativeName>
        <fullName evidence="10">General secretion pathway protein H</fullName>
    </alternativeName>
</protein>
<dbReference type="GO" id="GO:0015628">
    <property type="term" value="P:protein secretion by the type II secretion system"/>
    <property type="evidence" value="ECO:0007669"/>
    <property type="project" value="InterPro"/>
</dbReference>
<comment type="subcellular location">
    <subcellularLocation>
        <location evidence="1">Cell inner membrane</location>
        <topology evidence="1">Single-pass membrane protein</topology>
    </subcellularLocation>
</comment>
<dbReference type="Pfam" id="PF12019">
    <property type="entry name" value="GspH"/>
    <property type="match status" value="1"/>
</dbReference>
<comment type="caution">
    <text evidence="13">The sequence shown here is derived from an EMBL/GenBank/DDBJ whole genome shotgun (WGS) entry which is preliminary data.</text>
</comment>
<dbReference type="PROSITE" id="PS00409">
    <property type="entry name" value="PROKAR_NTER_METHYL"/>
    <property type="match status" value="1"/>
</dbReference>
<evidence type="ECO:0000259" key="12">
    <source>
        <dbReference type="Pfam" id="PF12019"/>
    </source>
</evidence>
<evidence type="ECO:0000313" key="13">
    <source>
        <dbReference type="EMBL" id="MCT7947118.1"/>
    </source>
</evidence>
<feature type="domain" description="General secretion pathway GspH" evidence="12">
    <location>
        <begin position="44"/>
        <end position="135"/>
    </location>
</feature>
<keyword evidence="5" id="KW-0997">Cell inner membrane</keyword>
<name>A0A9X3B2P0_9GAMM</name>
<comment type="similarity">
    <text evidence="9">Belongs to the GSP H family.</text>
</comment>
<evidence type="ECO:0000256" key="2">
    <source>
        <dbReference type="ARBA" id="ARBA00021549"/>
    </source>
</evidence>
<evidence type="ECO:0000256" key="7">
    <source>
        <dbReference type="ARBA" id="ARBA00022989"/>
    </source>
</evidence>
<keyword evidence="3" id="KW-1003">Cell membrane</keyword>
<keyword evidence="4" id="KW-0488">Methylation</keyword>
<keyword evidence="8 11" id="KW-0472">Membrane</keyword>
<evidence type="ECO:0000256" key="3">
    <source>
        <dbReference type="ARBA" id="ARBA00022475"/>
    </source>
</evidence>
<keyword evidence="7 11" id="KW-1133">Transmembrane helix</keyword>
<dbReference type="GO" id="GO:0015627">
    <property type="term" value="C:type II protein secretion system complex"/>
    <property type="evidence" value="ECO:0007669"/>
    <property type="project" value="InterPro"/>
</dbReference>